<evidence type="ECO:0000256" key="1">
    <source>
        <dbReference type="SAM" id="MobiDB-lite"/>
    </source>
</evidence>
<evidence type="ECO:0000313" key="4">
    <source>
        <dbReference type="Proteomes" id="UP001287286"/>
    </source>
</evidence>
<dbReference type="Proteomes" id="UP001287286">
    <property type="component" value="Unassembled WGS sequence"/>
</dbReference>
<proteinExistence type="predicted"/>
<dbReference type="EMBL" id="JAWRVI010000029">
    <property type="protein sequence ID" value="KAK4087849.1"/>
    <property type="molecule type" value="Genomic_DNA"/>
</dbReference>
<keyword evidence="2" id="KW-1133">Transmembrane helix</keyword>
<feature type="transmembrane region" description="Helical" evidence="2">
    <location>
        <begin position="557"/>
        <end position="579"/>
    </location>
</feature>
<feature type="transmembrane region" description="Helical" evidence="2">
    <location>
        <begin position="514"/>
        <end position="536"/>
    </location>
</feature>
<keyword evidence="2" id="KW-0812">Transmembrane</keyword>
<reference evidence="3 4" key="1">
    <citation type="journal article" date="2024" name="Microbiol. Resour. Announc.">
        <title>Genome annotations for the ascomycete fungi Trichoderma harzianum, Trichoderma aggressivum, and Purpureocillium lilacinum.</title>
        <authorList>
            <person name="Beijen E.P.W."/>
            <person name="Ohm R.A."/>
        </authorList>
    </citation>
    <scope>NUCLEOTIDE SEQUENCE [LARGE SCALE GENOMIC DNA]</scope>
    <source>
        <strain evidence="3 4">CBS 150709</strain>
    </source>
</reference>
<feature type="region of interest" description="Disordered" evidence="1">
    <location>
        <begin position="282"/>
        <end position="305"/>
    </location>
</feature>
<comment type="caution">
    <text evidence="3">The sequence shown here is derived from an EMBL/GenBank/DDBJ whole genome shotgun (WGS) entry which is preliminary data.</text>
</comment>
<organism evidence="3 4">
    <name type="scientific">Purpureocillium lilacinum</name>
    <name type="common">Paecilomyces lilacinus</name>
    <dbReference type="NCBI Taxonomy" id="33203"/>
    <lineage>
        <taxon>Eukaryota</taxon>
        <taxon>Fungi</taxon>
        <taxon>Dikarya</taxon>
        <taxon>Ascomycota</taxon>
        <taxon>Pezizomycotina</taxon>
        <taxon>Sordariomycetes</taxon>
        <taxon>Hypocreomycetidae</taxon>
        <taxon>Hypocreales</taxon>
        <taxon>Ophiocordycipitaceae</taxon>
        <taxon>Purpureocillium</taxon>
    </lineage>
</organism>
<accession>A0ABR0BUT8</accession>
<gene>
    <name evidence="3" type="ORF">Purlil1_7906</name>
</gene>
<name>A0ABR0BUT8_PURLI</name>
<evidence type="ECO:0000313" key="3">
    <source>
        <dbReference type="EMBL" id="KAK4087849.1"/>
    </source>
</evidence>
<protein>
    <submittedName>
        <fullName evidence="3">Uncharacterized protein</fullName>
    </submittedName>
</protein>
<sequence length="618" mass="66510">MFGRNVNWALRGRRTWLGAQTRAFLALASHLHTSPAARYLVHYCTALYTSRRLGGHLSGWTKKTLAEPLKAGLRRHQKIKGETKRPSTADVQVMRPGAGIVADFNADPISRSLFPFDLTCWAAKWGTRGSGIVAGRRHRGSPPSHETLVEAAAQELCLACIRIPCKTRSRTHTELLMTREVALQKYDDVLVRPDTRKRGQPIVSGDSHRGGCGSVATPCHLCRKDPSSQQHVVFVSVRRAVGQSVRVFDLLLSDPACECGRVARWNDVRTAASARLAADREFTTAEPQGAQAKRSARPPETTRCGGRVAPHPGTAGHQRQHTPSFVCQPTAVMRSLQGFGTGERRSPGNANDAPRLRSFDPACVRLRCRTPVETSSSGKVSCTVRPILSSDEAVGKADEDRACLWSWRLDERARAWRRKVLVCGMASMGSAQQCPFVSRRVSVWRIVCEAVRPGVCQEGSNDVTGCPTPARAPGFGLGVGSTSTCKALDEDGTGQEKEPGQGDAGVRLYYLPRVVTVAVAVAVAVTVAVAAPRLQLARAWKGKEGNLKGQRGRRGGGTLMGSVASTASTAVAWLAAWLLPHDMMAWHPTPGEGLPARLFGLGKRAGGGGAPAPKHLSP</sequence>
<evidence type="ECO:0000256" key="2">
    <source>
        <dbReference type="SAM" id="Phobius"/>
    </source>
</evidence>
<keyword evidence="2" id="KW-0472">Membrane</keyword>
<keyword evidence="4" id="KW-1185">Reference proteome</keyword>